<name>A0A378Q3I7_9GAMM</name>
<sequence>MLNTQSINTAITTLGFELELSDKATRINAINPHAVQNWVDDIKDEFKDALLSNQNAQQAIADIETLLAEQQTLTVGVSSAELKQVYEMLKNRQLHPAGEFDNAGRFYLEDYELVDVRAPSAKYPFSQMNAGRTSKFVKAMAEKYKVQTLDQLISLFRKAK</sequence>
<dbReference type="Proteomes" id="UP000255193">
    <property type="component" value="Unassembled WGS sequence"/>
</dbReference>
<protein>
    <submittedName>
        <fullName evidence="1">Uncharacterized protein</fullName>
    </submittedName>
</protein>
<evidence type="ECO:0000313" key="1">
    <source>
        <dbReference type="EMBL" id="STY95076.1"/>
    </source>
</evidence>
<gene>
    <name evidence="1" type="ORF">NCTC11091_00861</name>
</gene>
<dbReference type="AlphaFoldDB" id="A0A378Q3I7"/>
<dbReference type="EMBL" id="UGQA01000001">
    <property type="protein sequence ID" value="STY95076.1"/>
    <property type="molecule type" value="Genomic_DNA"/>
</dbReference>
<organism evidence="1 2">
    <name type="scientific">Faucicola atlantae</name>
    <dbReference type="NCBI Taxonomy" id="34059"/>
    <lineage>
        <taxon>Bacteria</taxon>
        <taxon>Pseudomonadati</taxon>
        <taxon>Pseudomonadota</taxon>
        <taxon>Gammaproteobacteria</taxon>
        <taxon>Moraxellales</taxon>
        <taxon>Moraxellaceae</taxon>
        <taxon>Faucicola</taxon>
    </lineage>
</organism>
<dbReference type="RefSeq" id="WP_067056299.1">
    <property type="nucleotide sequence ID" value="NZ_MXAO01000048.1"/>
</dbReference>
<reference evidence="1 2" key="1">
    <citation type="submission" date="2018-06" db="EMBL/GenBank/DDBJ databases">
        <authorList>
            <consortium name="Pathogen Informatics"/>
            <person name="Doyle S."/>
        </authorList>
    </citation>
    <scope>NUCLEOTIDE SEQUENCE [LARGE SCALE GENOMIC DNA]</scope>
    <source>
        <strain evidence="1 2">NCTC11091</strain>
    </source>
</reference>
<evidence type="ECO:0000313" key="2">
    <source>
        <dbReference type="Proteomes" id="UP000255193"/>
    </source>
</evidence>
<proteinExistence type="predicted"/>
<accession>A0A378Q3I7</accession>